<feature type="region of interest" description="Disordered" evidence="1">
    <location>
        <begin position="451"/>
        <end position="511"/>
    </location>
</feature>
<feature type="compositionally biased region" description="Basic and acidic residues" evidence="1">
    <location>
        <begin position="498"/>
        <end position="511"/>
    </location>
</feature>
<name>A0ABQ8GSI3_9PEZI</name>
<sequence length="559" mass="61968">MPSKKPPRSSAVSRSQQRMRHRSPSLGDSQHSGSEPTSPVVPISTASKIKKRPGILDGLHPSQDILGGMPFPWEPDSMSAPPPSSGYTTRGRLHGFKDALYDAKIHPMDKITRPKQMAKREQKAQALRDLLKSPDDDSDGDGAIVLSSSEESGDTEDDDQRPILKRQNRSSGLGRETRKPLYSSKKHLIDHLLGRDDEEPPSKRRKKIHQSTETDSATRAFTDTVHSDTSLQPTSSRKKVSKGTLQLSVSAHDGNQPIPGTYPETSLRDVNSLGDSPLFVDSPPSSIEETIQRSMEVIKEMSRLLPRFPAIEEHLKRSKKESVQVHEDAAEVRTTLEHLHERLPLSHPYGSEKENLPNTSEDDGILNVAYEDNEIVDHGTSRRVEDDETMRHGTSRQTENSERQDNLRSLYTELMPSPDTLPQQLSGNEPQEGIFSGMRRFTEHRHAILHQQAREKHSTENPPAQSQVASSLQPLVQNDSSSRTLSLGRQKGSTAALRVEESSSPRGSALKDTHLTLSQSAALDNLQIGSQVVEETQPPSEECELDSENTLFEEAINAG</sequence>
<feature type="region of interest" description="Disordered" evidence="1">
    <location>
        <begin position="377"/>
        <end position="404"/>
    </location>
</feature>
<keyword evidence="3" id="KW-1185">Reference proteome</keyword>
<feature type="compositionally biased region" description="Polar residues" evidence="1">
    <location>
        <begin position="26"/>
        <end position="37"/>
    </location>
</feature>
<evidence type="ECO:0000313" key="3">
    <source>
        <dbReference type="Proteomes" id="UP000774617"/>
    </source>
</evidence>
<dbReference type="EMBL" id="JAGTJR010000002">
    <property type="protein sequence ID" value="KAH7063462.1"/>
    <property type="molecule type" value="Genomic_DNA"/>
</dbReference>
<evidence type="ECO:0000313" key="2">
    <source>
        <dbReference type="EMBL" id="KAH7063462.1"/>
    </source>
</evidence>
<reference evidence="2 3" key="1">
    <citation type="journal article" date="2021" name="Nat. Commun.">
        <title>Genetic determinants of endophytism in the Arabidopsis root mycobiome.</title>
        <authorList>
            <person name="Mesny F."/>
            <person name="Miyauchi S."/>
            <person name="Thiergart T."/>
            <person name="Pickel B."/>
            <person name="Atanasova L."/>
            <person name="Karlsson M."/>
            <person name="Huettel B."/>
            <person name="Barry K.W."/>
            <person name="Haridas S."/>
            <person name="Chen C."/>
            <person name="Bauer D."/>
            <person name="Andreopoulos W."/>
            <person name="Pangilinan J."/>
            <person name="LaButti K."/>
            <person name="Riley R."/>
            <person name="Lipzen A."/>
            <person name="Clum A."/>
            <person name="Drula E."/>
            <person name="Henrissat B."/>
            <person name="Kohler A."/>
            <person name="Grigoriev I.V."/>
            <person name="Martin F.M."/>
            <person name="Hacquard S."/>
        </authorList>
    </citation>
    <scope>NUCLEOTIDE SEQUENCE [LARGE SCALE GENOMIC DNA]</scope>
    <source>
        <strain evidence="2 3">MPI-SDFR-AT-0080</strain>
    </source>
</reference>
<evidence type="ECO:0000256" key="1">
    <source>
        <dbReference type="SAM" id="MobiDB-lite"/>
    </source>
</evidence>
<feature type="region of interest" description="Disordered" evidence="1">
    <location>
        <begin position="1"/>
        <end position="92"/>
    </location>
</feature>
<protein>
    <submittedName>
        <fullName evidence="2">Uncharacterized protein</fullName>
    </submittedName>
</protein>
<feature type="compositionally biased region" description="Polar residues" evidence="1">
    <location>
        <begin position="211"/>
        <end position="221"/>
    </location>
</feature>
<dbReference type="Proteomes" id="UP000774617">
    <property type="component" value="Unassembled WGS sequence"/>
</dbReference>
<feature type="compositionally biased region" description="Basic and acidic residues" evidence="1">
    <location>
        <begin position="105"/>
        <end position="123"/>
    </location>
</feature>
<feature type="compositionally biased region" description="Basic and acidic residues" evidence="1">
    <location>
        <begin position="377"/>
        <end position="391"/>
    </location>
</feature>
<feature type="region of interest" description="Disordered" evidence="1">
    <location>
        <begin position="105"/>
        <end position="263"/>
    </location>
</feature>
<organism evidence="2 3">
    <name type="scientific">Macrophomina phaseolina</name>
    <dbReference type="NCBI Taxonomy" id="35725"/>
    <lineage>
        <taxon>Eukaryota</taxon>
        <taxon>Fungi</taxon>
        <taxon>Dikarya</taxon>
        <taxon>Ascomycota</taxon>
        <taxon>Pezizomycotina</taxon>
        <taxon>Dothideomycetes</taxon>
        <taxon>Dothideomycetes incertae sedis</taxon>
        <taxon>Botryosphaeriales</taxon>
        <taxon>Botryosphaeriaceae</taxon>
        <taxon>Macrophomina</taxon>
    </lineage>
</organism>
<gene>
    <name evidence="2" type="ORF">B0J12DRAFT_170693</name>
</gene>
<feature type="compositionally biased region" description="Polar residues" evidence="1">
    <location>
        <begin position="460"/>
        <end position="493"/>
    </location>
</feature>
<feature type="region of interest" description="Disordered" evidence="1">
    <location>
        <begin position="533"/>
        <end position="559"/>
    </location>
</feature>
<proteinExistence type="predicted"/>
<accession>A0ABQ8GSI3</accession>
<comment type="caution">
    <text evidence="2">The sequence shown here is derived from an EMBL/GenBank/DDBJ whole genome shotgun (WGS) entry which is preliminary data.</text>
</comment>